<feature type="region of interest" description="Disordered" evidence="5">
    <location>
        <begin position="98"/>
        <end position="201"/>
    </location>
</feature>
<protein>
    <recommendedName>
        <fullName evidence="6">WW domain-containing protein</fullName>
    </recommendedName>
</protein>
<dbReference type="Gene3D" id="2.20.70.10">
    <property type="match status" value="2"/>
</dbReference>
<dbReference type="Pfam" id="PF00397">
    <property type="entry name" value="WW"/>
    <property type="match status" value="2"/>
</dbReference>
<dbReference type="InterPro" id="IPR051583">
    <property type="entry name" value="YAP1"/>
</dbReference>
<sequence>MSASQKWLEKTISRQPSPPIAALWRYENDPLKCLSRYSKQLSEKGTAMWLVDYQKQPASSHDSSKLLCFRYYGGFNLLCFAQSEPVDFESTYKLASENGADEKGSTRAKDTIKKKDPSAGGKTISKHMGNKQNGYSSESESENECNSTKHRKKGWRLLRKKSSLPNGFPRDTTSDRDSNSEGSDSARTQIEFPTWNSHESTQRFLDTAEDKRYYRIWIDPSDSGGSSSGTSNNNSNNNTDSSTISNKKMATTSTTANSSRLKADRYETVFPPDNPPPPLPPRSYHPKHRPLERTKAVEHCSSSPPKVSRQHKPIFPSDAPVVPPRPLKKFINPEDAFNFEIIDIDEQSDLKPSAGRCGKAYRCDAISDTAAMVSELEAVGRSTRCGATDKTHPHEGIINNHSSQNCDIKVATLGRTNFLKNVTAEVQTKSREHCSHEATAASSCRLSVPEMGNAVSPISPDSGVAFSEAGGRDCSGSSTESEFETARTRDGYRSRCGGGSGETVSGVRGHKLLSRQISHPPDNCSSQFLRTTERIPKIGVSVLQCPPTPTHRPRRFRSEVDPPTSPKPSAAALAGVRQQQLTCTRSPVRRRKAGEMMRTQGSDSSNSDSDAPSQSLRQRMVRLPSISENSQIQKVEVLPDGDRLPPDWDARLDRHGRIFYIDHTNRTTSWQRPGKNRPQSRVTNDMQRIQLDRRYQSIRRTITGRAEQDDNTAPSGSLVTTIRRTQADIEHHSNPGMAFLARSDFPMVVRSNQEAYQFYTRNPSLKHMISEVRRDLSLYHQYKNNKDFIKFLNFFADKSRVLPYGWASKIDTSGKPFFVDHITKSTTYIDPRIPVTQSCVYSLLVLYAAQRHSRRERSRSTGERPSFLNAPIVPPRPQASSIVALTLNIPTAYNDKVVAFLRQPNIFDILKERYQSVATNQLLRDKVNSVRVEGTAALDRLSDDIELTIVLSAANISKHESADNWSMFTDPVIICKDSGGIFKGDLSEFWVQLIK</sequence>
<keyword evidence="3" id="KW-0963">Cytoplasm</keyword>
<dbReference type="PROSITE" id="PS01159">
    <property type="entry name" value="WW_DOMAIN_1"/>
    <property type="match status" value="2"/>
</dbReference>
<evidence type="ECO:0000256" key="4">
    <source>
        <dbReference type="ARBA" id="ARBA00023242"/>
    </source>
</evidence>
<dbReference type="GO" id="GO:0005737">
    <property type="term" value="C:cytoplasm"/>
    <property type="evidence" value="ECO:0007669"/>
    <property type="project" value="UniProtKB-SubCell"/>
</dbReference>
<evidence type="ECO:0000259" key="6">
    <source>
        <dbReference type="PROSITE" id="PS50020"/>
    </source>
</evidence>
<feature type="compositionally biased region" description="Basic and acidic residues" evidence="5">
    <location>
        <begin position="289"/>
        <end position="298"/>
    </location>
</feature>
<evidence type="ECO:0000256" key="3">
    <source>
        <dbReference type="ARBA" id="ARBA00022490"/>
    </source>
</evidence>
<comment type="caution">
    <text evidence="7">The sequence shown here is derived from an EMBL/GenBank/DDBJ whole genome shotgun (WGS) entry which is preliminary data.</text>
</comment>
<dbReference type="PANTHER" id="PTHR17616:SF8">
    <property type="entry name" value="TRANSCRIPTIONAL COACTIVATOR YORKIE"/>
    <property type="match status" value="1"/>
</dbReference>
<feature type="compositionally biased region" description="Basic residues" evidence="5">
    <location>
        <begin position="148"/>
        <end position="162"/>
    </location>
</feature>
<feature type="compositionally biased region" description="Low complexity" evidence="5">
    <location>
        <begin position="602"/>
        <end position="615"/>
    </location>
</feature>
<accession>A0AAN9TKQ6</accession>
<keyword evidence="4" id="KW-0539">Nucleus</keyword>
<gene>
    <name evidence="7" type="ORF">V9T40_002582</name>
</gene>
<feature type="domain" description="WW" evidence="6">
    <location>
        <begin position="642"/>
        <end position="675"/>
    </location>
</feature>
<dbReference type="GO" id="GO:0035329">
    <property type="term" value="P:hippo signaling"/>
    <property type="evidence" value="ECO:0007669"/>
    <property type="project" value="TreeGrafter"/>
</dbReference>
<dbReference type="Pfam" id="PF18436">
    <property type="entry name" value="HECW1_helix"/>
    <property type="match status" value="1"/>
</dbReference>
<dbReference type="SUPFAM" id="SSF51045">
    <property type="entry name" value="WW domain"/>
    <property type="match status" value="2"/>
</dbReference>
<dbReference type="GO" id="GO:0045944">
    <property type="term" value="P:positive regulation of transcription by RNA polymerase II"/>
    <property type="evidence" value="ECO:0007669"/>
    <property type="project" value="TreeGrafter"/>
</dbReference>
<feature type="compositionally biased region" description="Pro residues" evidence="5">
    <location>
        <begin position="272"/>
        <end position="283"/>
    </location>
</feature>
<feature type="compositionally biased region" description="Basic and acidic residues" evidence="5">
    <location>
        <begin position="484"/>
        <end position="493"/>
    </location>
</feature>
<evidence type="ECO:0000256" key="1">
    <source>
        <dbReference type="ARBA" id="ARBA00004123"/>
    </source>
</evidence>
<reference evidence="7 8" key="1">
    <citation type="submission" date="2024-03" db="EMBL/GenBank/DDBJ databases">
        <title>Adaptation during the transition from Ophiocordyceps entomopathogen to insect associate is accompanied by gene loss and intensified selection.</title>
        <authorList>
            <person name="Ward C.M."/>
            <person name="Onetto C.A."/>
            <person name="Borneman A.R."/>
        </authorList>
    </citation>
    <scope>NUCLEOTIDE SEQUENCE [LARGE SCALE GENOMIC DNA]</scope>
    <source>
        <strain evidence="7">AWRI1</strain>
        <tissue evidence="7">Single Adult Female</tissue>
    </source>
</reference>
<feature type="compositionally biased region" description="Low complexity" evidence="5">
    <location>
        <begin position="221"/>
        <end position="246"/>
    </location>
</feature>
<evidence type="ECO:0000256" key="5">
    <source>
        <dbReference type="SAM" id="MobiDB-lite"/>
    </source>
</evidence>
<dbReference type="InterPro" id="IPR040524">
    <property type="entry name" value="HECW1_helix"/>
</dbReference>
<evidence type="ECO:0000313" key="7">
    <source>
        <dbReference type="EMBL" id="KAK7590969.1"/>
    </source>
</evidence>
<dbReference type="SMART" id="SM00456">
    <property type="entry name" value="WW"/>
    <property type="match status" value="2"/>
</dbReference>
<dbReference type="GO" id="GO:0003713">
    <property type="term" value="F:transcription coactivator activity"/>
    <property type="evidence" value="ECO:0007669"/>
    <property type="project" value="TreeGrafter"/>
</dbReference>
<dbReference type="AlphaFoldDB" id="A0AAN9TKQ6"/>
<feature type="region of interest" description="Disordered" evidence="5">
    <location>
        <begin position="459"/>
        <end position="507"/>
    </location>
</feature>
<evidence type="ECO:0000313" key="8">
    <source>
        <dbReference type="Proteomes" id="UP001367676"/>
    </source>
</evidence>
<feature type="compositionally biased region" description="Basic and acidic residues" evidence="5">
    <location>
        <begin position="100"/>
        <end position="117"/>
    </location>
</feature>
<feature type="region of interest" description="Disordered" evidence="5">
    <location>
        <begin position="220"/>
        <end position="320"/>
    </location>
</feature>
<comment type="subcellular location">
    <subcellularLocation>
        <location evidence="2">Cytoplasm</location>
    </subcellularLocation>
    <subcellularLocation>
        <location evidence="1">Nucleus</location>
    </subcellularLocation>
</comment>
<dbReference type="InterPro" id="IPR036020">
    <property type="entry name" value="WW_dom_sf"/>
</dbReference>
<dbReference type="GO" id="GO:0005634">
    <property type="term" value="C:nucleus"/>
    <property type="evidence" value="ECO:0007669"/>
    <property type="project" value="UniProtKB-SubCell"/>
</dbReference>
<dbReference type="Proteomes" id="UP001367676">
    <property type="component" value="Unassembled WGS sequence"/>
</dbReference>
<dbReference type="PROSITE" id="PS50020">
    <property type="entry name" value="WW_DOMAIN_2"/>
    <property type="match status" value="2"/>
</dbReference>
<feature type="compositionally biased region" description="Polar residues" evidence="5">
    <location>
        <begin position="248"/>
        <end position="260"/>
    </location>
</feature>
<feature type="domain" description="WW" evidence="6">
    <location>
        <begin position="800"/>
        <end position="833"/>
    </location>
</feature>
<proteinExistence type="predicted"/>
<name>A0AAN9TKQ6_9HEMI</name>
<feature type="region of interest" description="Disordered" evidence="5">
    <location>
        <begin position="539"/>
        <end position="615"/>
    </location>
</feature>
<dbReference type="PANTHER" id="PTHR17616">
    <property type="entry name" value="YES-ASSOCIATED PROTEIN YAP1 FAMILY MEMBER"/>
    <property type="match status" value="1"/>
</dbReference>
<evidence type="ECO:0000256" key="2">
    <source>
        <dbReference type="ARBA" id="ARBA00004496"/>
    </source>
</evidence>
<dbReference type="InterPro" id="IPR001202">
    <property type="entry name" value="WW_dom"/>
</dbReference>
<dbReference type="EMBL" id="JBBCAQ010000022">
    <property type="protein sequence ID" value="KAK7590969.1"/>
    <property type="molecule type" value="Genomic_DNA"/>
</dbReference>
<keyword evidence="8" id="KW-1185">Reference proteome</keyword>
<dbReference type="CDD" id="cd00201">
    <property type="entry name" value="WW"/>
    <property type="match status" value="2"/>
</dbReference>
<organism evidence="7 8">
    <name type="scientific">Parthenolecanium corni</name>
    <dbReference type="NCBI Taxonomy" id="536013"/>
    <lineage>
        <taxon>Eukaryota</taxon>
        <taxon>Metazoa</taxon>
        <taxon>Ecdysozoa</taxon>
        <taxon>Arthropoda</taxon>
        <taxon>Hexapoda</taxon>
        <taxon>Insecta</taxon>
        <taxon>Pterygota</taxon>
        <taxon>Neoptera</taxon>
        <taxon>Paraneoptera</taxon>
        <taxon>Hemiptera</taxon>
        <taxon>Sternorrhyncha</taxon>
        <taxon>Coccoidea</taxon>
        <taxon>Coccidae</taxon>
        <taxon>Parthenolecanium</taxon>
    </lineage>
</organism>